<dbReference type="InterPro" id="IPR029069">
    <property type="entry name" value="HotDog_dom_sf"/>
</dbReference>
<feature type="domain" description="Thioesterase" evidence="2">
    <location>
        <begin position="73"/>
        <end position="148"/>
    </location>
</feature>
<comment type="caution">
    <text evidence="3">The sequence shown here is derived from an EMBL/GenBank/DDBJ whole genome shotgun (WGS) entry which is preliminary data.</text>
</comment>
<keyword evidence="1" id="KW-0378">Hydrolase</keyword>
<dbReference type="NCBIfam" id="TIGR00369">
    <property type="entry name" value="unchar_dom_1"/>
    <property type="match status" value="1"/>
</dbReference>
<protein>
    <submittedName>
        <fullName evidence="3">PaaI family thioesterase</fullName>
    </submittedName>
</protein>
<dbReference type="RefSeq" id="WP_202953956.1">
    <property type="nucleotide sequence ID" value="NZ_JAPCID010000075.1"/>
</dbReference>
<dbReference type="PANTHER" id="PTHR43240">
    <property type="entry name" value="1,4-DIHYDROXY-2-NAPHTHOYL-COA THIOESTERASE 1"/>
    <property type="match status" value="1"/>
</dbReference>
<evidence type="ECO:0000313" key="4">
    <source>
        <dbReference type="Proteomes" id="UP001147700"/>
    </source>
</evidence>
<accession>A0ABT4RU67</accession>
<gene>
    <name evidence="3" type="ORF">OJ962_31865</name>
</gene>
<dbReference type="Gene3D" id="3.10.129.10">
    <property type="entry name" value="Hotdog Thioesterase"/>
    <property type="match status" value="1"/>
</dbReference>
<dbReference type="CDD" id="cd03443">
    <property type="entry name" value="PaaI_thioesterase"/>
    <property type="match status" value="1"/>
</dbReference>
<dbReference type="Proteomes" id="UP001147700">
    <property type="component" value="Unassembled WGS sequence"/>
</dbReference>
<dbReference type="InterPro" id="IPR003736">
    <property type="entry name" value="PAAI_dom"/>
</dbReference>
<evidence type="ECO:0000313" key="3">
    <source>
        <dbReference type="EMBL" id="MDA0142124.1"/>
    </source>
</evidence>
<reference evidence="3" key="1">
    <citation type="submission" date="2022-10" db="EMBL/GenBank/DDBJ databases">
        <title>The WGS of Solirubrobacter sp. CPCC 204708.</title>
        <authorList>
            <person name="Jiang Z."/>
        </authorList>
    </citation>
    <scope>NUCLEOTIDE SEQUENCE</scope>
    <source>
        <strain evidence="3">CPCC 204708</strain>
    </source>
</reference>
<dbReference type="PANTHER" id="PTHR43240:SF1">
    <property type="entry name" value="BLR5584 PROTEIN"/>
    <property type="match status" value="1"/>
</dbReference>
<dbReference type="Pfam" id="PF03061">
    <property type="entry name" value="4HBT"/>
    <property type="match status" value="1"/>
</dbReference>
<evidence type="ECO:0000259" key="2">
    <source>
        <dbReference type="Pfam" id="PF03061"/>
    </source>
</evidence>
<dbReference type="InterPro" id="IPR006683">
    <property type="entry name" value="Thioestr_dom"/>
</dbReference>
<name>A0ABT4RU67_9ACTN</name>
<sequence>MTQRSRTHDWADPMITAQAAAELPGLEAIRRIAAGELPPPPIASLLDFEITLVEEGRVIFAVTPREWMYNPIGSVHGGVAATLLDSSLGCAIHTVLPAGARYTTTDLHVRYVRAMTAETGRVLADSRVVHAGRKLATSEGRLYAESDPERLFAHATTSCLIL</sequence>
<keyword evidence="4" id="KW-1185">Reference proteome</keyword>
<evidence type="ECO:0000256" key="1">
    <source>
        <dbReference type="ARBA" id="ARBA00022801"/>
    </source>
</evidence>
<proteinExistence type="predicted"/>
<dbReference type="SUPFAM" id="SSF54637">
    <property type="entry name" value="Thioesterase/thiol ester dehydrase-isomerase"/>
    <property type="match status" value="1"/>
</dbReference>
<dbReference type="EMBL" id="JAPCID010000075">
    <property type="protein sequence ID" value="MDA0142124.1"/>
    <property type="molecule type" value="Genomic_DNA"/>
</dbReference>
<organism evidence="3 4">
    <name type="scientific">Solirubrobacter deserti</name>
    <dbReference type="NCBI Taxonomy" id="2282478"/>
    <lineage>
        <taxon>Bacteria</taxon>
        <taxon>Bacillati</taxon>
        <taxon>Actinomycetota</taxon>
        <taxon>Thermoleophilia</taxon>
        <taxon>Solirubrobacterales</taxon>
        <taxon>Solirubrobacteraceae</taxon>
        <taxon>Solirubrobacter</taxon>
    </lineage>
</organism>